<sequence>MNKLVLVLLLVGCVALLTLLPQVEASFRKSPCYCQQICGDTETDTGSCPDNKPGKFCCYQR</sequence>
<accession>A0A9D4S430</accession>
<proteinExistence type="predicted"/>
<comment type="caution">
    <text evidence="2">The sequence shown here is derived from an EMBL/GenBank/DDBJ whole genome shotgun (WGS) entry which is preliminary data.</text>
</comment>
<evidence type="ECO:0000313" key="3">
    <source>
        <dbReference type="Proteomes" id="UP000828390"/>
    </source>
</evidence>
<reference evidence="2" key="1">
    <citation type="journal article" date="2019" name="bioRxiv">
        <title>The Genome of the Zebra Mussel, Dreissena polymorpha: A Resource for Invasive Species Research.</title>
        <authorList>
            <person name="McCartney M.A."/>
            <person name="Auch B."/>
            <person name="Kono T."/>
            <person name="Mallez S."/>
            <person name="Zhang Y."/>
            <person name="Obille A."/>
            <person name="Becker A."/>
            <person name="Abrahante J.E."/>
            <person name="Garbe J."/>
            <person name="Badalamenti J.P."/>
            <person name="Herman A."/>
            <person name="Mangelson H."/>
            <person name="Liachko I."/>
            <person name="Sullivan S."/>
            <person name="Sone E.D."/>
            <person name="Koren S."/>
            <person name="Silverstein K.A.T."/>
            <person name="Beckman K.B."/>
            <person name="Gohl D.M."/>
        </authorList>
    </citation>
    <scope>NUCLEOTIDE SEQUENCE</scope>
    <source>
        <strain evidence="2">Duluth1</strain>
        <tissue evidence="2">Whole animal</tissue>
    </source>
</reference>
<evidence type="ECO:0000256" key="1">
    <source>
        <dbReference type="SAM" id="SignalP"/>
    </source>
</evidence>
<organism evidence="2 3">
    <name type="scientific">Dreissena polymorpha</name>
    <name type="common">Zebra mussel</name>
    <name type="synonym">Mytilus polymorpha</name>
    <dbReference type="NCBI Taxonomy" id="45954"/>
    <lineage>
        <taxon>Eukaryota</taxon>
        <taxon>Metazoa</taxon>
        <taxon>Spiralia</taxon>
        <taxon>Lophotrochozoa</taxon>
        <taxon>Mollusca</taxon>
        <taxon>Bivalvia</taxon>
        <taxon>Autobranchia</taxon>
        <taxon>Heteroconchia</taxon>
        <taxon>Euheterodonta</taxon>
        <taxon>Imparidentia</taxon>
        <taxon>Neoheterodontei</taxon>
        <taxon>Myida</taxon>
        <taxon>Dreissenoidea</taxon>
        <taxon>Dreissenidae</taxon>
        <taxon>Dreissena</taxon>
    </lineage>
</organism>
<dbReference type="EMBL" id="JAIWYP010000001">
    <property type="protein sequence ID" value="KAH3889142.1"/>
    <property type="molecule type" value="Genomic_DNA"/>
</dbReference>
<keyword evidence="1" id="KW-0732">Signal</keyword>
<dbReference type="Proteomes" id="UP000828390">
    <property type="component" value="Unassembled WGS sequence"/>
</dbReference>
<feature type="chain" id="PRO_5038877122" evidence="1">
    <location>
        <begin position="26"/>
        <end position="61"/>
    </location>
</feature>
<keyword evidence="3" id="KW-1185">Reference proteome</keyword>
<feature type="signal peptide" evidence="1">
    <location>
        <begin position="1"/>
        <end position="25"/>
    </location>
</feature>
<evidence type="ECO:0000313" key="2">
    <source>
        <dbReference type="EMBL" id="KAH3889142.1"/>
    </source>
</evidence>
<name>A0A9D4S430_DREPO</name>
<protein>
    <submittedName>
        <fullName evidence="2">Uncharacterized protein</fullName>
    </submittedName>
</protein>
<dbReference type="AlphaFoldDB" id="A0A9D4S430"/>
<gene>
    <name evidence="2" type="ORF">DPMN_013192</name>
</gene>
<reference evidence="2" key="2">
    <citation type="submission" date="2020-11" db="EMBL/GenBank/DDBJ databases">
        <authorList>
            <person name="McCartney M.A."/>
            <person name="Auch B."/>
            <person name="Kono T."/>
            <person name="Mallez S."/>
            <person name="Becker A."/>
            <person name="Gohl D.M."/>
            <person name="Silverstein K.A.T."/>
            <person name="Koren S."/>
            <person name="Bechman K.B."/>
            <person name="Herman A."/>
            <person name="Abrahante J.E."/>
            <person name="Garbe J."/>
        </authorList>
    </citation>
    <scope>NUCLEOTIDE SEQUENCE</scope>
    <source>
        <strain evidence="2">Duluth1</strain>
        <tissue evidence="2">Whole animal</tissue>
    </source>
</reference>